<accession>A0ABP0FMP7</accession>
<feature type="transmembrane region" description="Helical" evidence="6">
    <location>
        <begin position="57"/>
        <end position="80"/>
    </location>
</feature>
<keyword evidence="9" id="KW-1185">Reference proteome</keyword>
<dbReference type="EMBL" id="CAWYQH010000068">
    <property type="protein sequence ID" value="CAK8679740.1"/>
    <property type="molecule type" value="Genomic_DNA"/>
</dbReference>
<dbReference type="PANTHER" id="PTHR22776:SF97">
    <property type="entry name" value="RE01453P"/>
    <property type="match status" value="1"/>
</dbReference>
<evidence type="ECO:0000256" key="2">
    <source>
        <dbReference type="ARBA" id="ARBA00022692"/>
    </source>
</evidence>
<evidence type="ECO:0000256" key="4">
    <source>
        <dbReference type="ARBA" id="ARBA00023136"/>
    </source>
</evidence>
<evidence type="ECO:0000256" key="1">
    <source>
        <dbReference type="ARBA" id="ARBA00004141"/>
    </source>
</evidence>
<name>A0ABP0FMP7_CLALP</name>
<protein>
    <recommendedName>
        <fullName evidence="7">MARVEL domain-containing protein</fullName>
    </recommendedName>
</protein>
<proteinExistence type="predicted"/>
<feature type="transmembrane region" description="Helical" evidence="6">
    <location>
        <begin position="124"/>
        <end position="146"/>
    </location>
</feature>
<gene>
    <name evidence="8" type="ORF">CVLEPA_LOCUS9992</name>
</gene>
<keyword evidence="3 6" id="KW-1133">Transmembrane helix</keyword>
<feature type="domain" description="MARVEL" evidence="7">
    <location>
        <begin position="22"/>
        <end position="150"/>
    </location>
</feature>
<feature type="transmembrane region" description="Helical" evidence="6">
    <location>
        <begin position="101"/>
        <end position="118"/>
    </location>
</feature>
<dbReference type="Proteomes" id="UP001642483">
    <property type="component" value="Unassembled WGS sequence"/>
</dbReference>
<keyword evidence="4 5" id="KW-0472">Membrane</keyword>
<evidence type="ECO:0000313" key="9">
    <source>
        <dbReference type="Proteomes" id="UP001642483"/>
    </source>
</evidence>
<dbReference type="Pfam" id="PF01284">
    <property type="entry name" value="MARVEL"/>
    <property type="match status" value="1"/>
</dbReference>
<organism evidence="8 9">
    <name type="scientific">Clavelina lepadiformis</name>
    <name type="common">Light-bulb sea squirt</name>
    <name type="synonym">Ascidia lepadiformis</name>
    <dbReference type="NCBI Taxonomy" id="159417"/>
    <lineage>
        <taxon>Eukaryota</taxon>
        <taxon>Metazoa</taxon>
        <taxon>Chordata</taxon>
        <taxon>Tunicata</taxon>
        <taxon>Ascidiacea</taxon>
        <taxon>Aplousobranchia</taxon>
        <taxon>Clavelinidae</taxon>
        <taxon>Clavelina</taxon>
    </lineage>
</organism>
<evidence type="ECO:0000256" key="5">
    <source>
        <dbReference type="PROSITE-ProRule" id="PRU00581"/>
    </source>
</evidence>
<evidence type="ECO:0000313" key="8">
    <source>
        <dbReference type="EMBL" id="CAK8679740.1"/>
    </source>
</evidence>
<reference evidence="8 9" key="1">
    <citation type="submission" date="2024-02" db="EMBL/GenBank/DDBJ databases">
        <authorList>
            <person name="Daric V."/>
            <person name="Darras S."/>
        </authorList>
    </citation>
    <scope>NUCLEOTIDE SEQUENCE [LARGE SCALE GENOMIC DNA]</scope>
</reference>
<dbReference type="PROSITE" id="PS51225">
    <property type="entry name" value="MARVEL"/>
    <property type="match status" value="1"/>
</dbReference>
<evidence type="ECO:0000256" key="3">
    <source>
        <dbReference type="ARBA" id="ARBA00022989"/>
    </source>
</evidence>
<comment type="subcellular location">
    <subcellularLocation>
        <location evidence="1">Membrane</location>
        <topology evidence="1">Multi-pass membrane protein</topology>
    </subcellularLocation>
</comment>
<evidence type="ECO:0000256" key="6">
    <source>
        <dbReference type="SAM" id="Phobius"/>
    </source>
</evidence>
<dbReference type="PANTHER" id="PTHR22776">
    <property type="entry name" value="MARVEL-CONTAINING POTENTIAL LIPID RAFT-ASSOCIATED PROTEIN"/>
    <property type="match status" value="1"/>
</dbReference>
<dbReference type="InterPro" id="IPR050578">
    <property type="entry name" value="MARVEL-CKLF_proteins"/>
</dbReference>
<sequence length="166" mass="18121">MADVNPAATTGRTSSVSFNLNYVTSIPGVLTILELVFGLICWALLASFPFSTFFAGFQFALFVTITSWLLTLILFVIYLFGLHANACSGAPWSIIDFGHNALWSLMYFIAACVIAAYAGRNDTLIASAVFAFIVTAIYLIHTFISFKEWRGGFPWQQSSSGSSVNT</sequence>
<evidence type="ECO:0000259" key="7">
    <source>
        <dbReference type="PROSITE" id="PS51225"/>
    </source>
</evidence>
<feature type="transmembrane region" description="Helical" evidence="6">
    <location>
        <begin position="20"/>
        <end position="45"/>
    </location>
</feature>
<dbReference type="InterPro" id="IPR008253">
    <property type="entry name" value="Marvel"/>
</dbReference>
<keyword evidence="2 5" id="KW-0812">Transmembrane</keyword>
<comment type="caution">
    <text evidence="8">The sequence shown here is derived from an EMBL/GenBank/DDBJ whole genome shotgun (WGS) entry which is preliminary data.</text>
</comment>